<evidence type="ECO:0000313" key="10">
    <source>
        <dbReference type="EMBL" id="CAB4981718.1"/>
    </source>
</evidence>
<dbReference type="InterPro" id="IPR045851">
    <property type="entry name" value="AMP-bd_C_sf"/>
</dbReference>
<evidence type="ECO:0000313" key="9">
    <source>
        <dbReference type="EMBL" id="CAB4934119.1"/>
    </source>
</evidence>
<dbReference type="Gene3D" id="3.40.50.12780">
    <property type="entry name" value="N-terminal domain of ligase-like"/>
    <property type="match status" value="1"/>
</dbReference>
<dbReference type="InterPro" id="IPR025110">
    <property type="entry name" value="AMP-bd_C"/>
</dbReference>
<dbReference type="PANTHER" id="PTHR43201:SF5">
    <property type="entry name" value="MEDIUM-CHAIN ACYL-COA LIGASE ACSF2, MITOCHONDRIAL"/>
    <property type="match status" value="1"/>
</dbReference>
<dbReference type="PROSITE" id="PS00455">
    <property type="entry name" value="AMP_BINDING"/>
    <property type="match status" value="1"/>
</dbReference>
<dbReference type="EMBL" id="CAEZYF010000001">
    <property type="protein sequence ID" value="CAB4704122.1"/>
    <property type="molecule type" value="Genomic_DNA"/>
</dbReference>
<evidence type="ECO:0000256" key="2">
    <source>
        <dbReference type="ARBA" id="ARBA00022598"/>
    </source>
</evidence>
<comment type="similarity">
    <text evidence="1">Belongs to the ATP-dependent AMP-binding enzyme family.</text>
</comment>
<name>A0A6J7BRE7_9ZZZZ</name>
<dbReference type="GO" id="GO:0006631">
    <property type="term" value="P:fatty acid metabolic process"/>
    <property type="evidence" value="ECO:0007669"/>
    <property type="project" value="TreeGrafter"/>
</dbReference>
<evidence type="ECO:0000313" key="7">
    <source>
        <dbReference type="EMBL" id="CAB4835990.1"/>
    </source>
</evidence>
<dbReference type="InterPro" id="IPR020845">
    <property type="entry name" value="AMP-binding_CS"/>
</dbReference>
<dbReference type="EMBL" id="CAFBIY010000011">
    <property type="protein sequence ID" value="CAB4846768.1"/>
    <property type="molecule type" value="Genomic_DNA"/>
</dbReference>
<gene>
    <name evidence="6" type="ORF">UFOPK2656_00241</name>
    <name evidence="7" type="ORF">UFOPK3099_02956</name>
    <name evidence="8" type="ORF">UFOPK3267_00334</name>
    <name evidence="9" type="ORF">UFOPK3651_01678</name>
    <name evidence="10" type="ORF">UFOPK3931_00850</name>
    <name evidence="5" type="ORF">UFOPK4189_01989</name>
</gene>
<evidence type="ECO:0000259" key="4">
    <source>
        <dbReference type="Pfam" id="PF13193"/>
    </source>
</evidence>
<organism evidence="8">
    <name type="scientific">freshwater metagenome</name>
    <dbReference type="NCBI Taxonomy" id="449393"/>
    <lineage>
        <taxon>unclassified sequences</taxon>
        <taxon>metagenomes</taxon>
        <taxon>ecological metagenomes</taxon>
    </lineage>
</organism>
<reference evidence="8" key="1">
    <citation type="submission" date="2020-05" db="EMBL/GenBank/DDBJ databases">
        <authorList>
            <person name="Chiriac C."/>
            <person name="Salcher M."/>
            <person name="Ghai R."/>
            <person name="Kavagutti S V."/>
        </authorList>
    </citation>
    <scope>NUCLEOTIDE SEQUENCE</scope>
</reference>
<dbReference type="PANTHER" id="PTHR43201">
    <property type="entry name" value="ACYL-COA SYNTHETASE"/>
    <property type="match status" value="1"/>
</dbReference>
<sequence length="518" mass="56337">MKELIYHRLLLPAVERNADRPCATNTSTGATDTYAQHLDKVGRLISGLRGLGVGRGDRFAVMTLNSPEYLQMYHAAFLGGGVINPLNLRFAPKELAYVLRDSGTKVCFVDGIFAPLIDAVKEEAGLEHVVLVGPGDVPHTITYDELIGGQTCVIPDEGEETDPVVLMYTGGTTGLPKGVLLDQRAEILNAYHVMMTLQFGRDSVNMMQTPMFHAASMFSVLGGPAKGAHSVIVPMFEPKAVMTAVRQYRPTLTVMVPTMIGMVLAHPEFTPDGLRFDDLVYGASPMPQALLEKLLPIYPDTNVWQGYGMTESSSVLCLLGPDEHRAGTKYLRAAGMPMPGVVLSIQDEEGNFLPTGQAGEVCARSGNFMIEYWKKPEATAEAFRDGWYHTGDAGYLDSDGYLFLVDRVKDMIVTGGENVYSTEVENAIASHPAVLQVAVIGIPSEQWGEAVHAIVVLRDGATATAEELIAHSRDAIAGYKLPKSVSFRTEPLPLSGAMKVLKKDLRAPFWEGHTRRVN</sequence>
<dbReference type="GO" id="GO:0031956">
    <property type="term" value="F:medium-chain fatty acid-CoA ligase activity"/>
    <property type="evidence" value="ECO:0007669"/>
    <property type="project" value="TreeGrafter"/>
</dbReference>
<evidence type="ECO:0000313" key="8">
    <source>
        <dbReference type="EMBL" id="CAB4846768.1"/>
    </source>
</evidence>
<accession>A0A6J7BRE7</accession>
<dbReference type="AlphaFoldDB" id="A0A6J7BRE7"/>
<protein>
    <submittedName>
        <fullName evidence="8">Unannotated protein</fullName>
    </submittedName>
</protein>
<proteinExistence type="inferred from homology"/>
<dbReference type="SUPFAM" id="SSF56801">
    <property type="entry name" value="Acetyl-CoA synthetase-like"/>
    <property type="match status" value="1"/>
</dbReference>
<dbReference type="Pfam" id="PF00501">
    <property type="entry name" value="AMP-binding"/>
    <property type="match status" value="1"/>
</dbReference>
<evidence type="ECO:0000313" key="5">
    <source>
        <dbReference type="EMBL" id="CAB4364224.1"/>
    </source>
</evidence>
<evidence type="ECO:0000313" key="6">
    <source>
        <dbReference type="EMBL" id="CAB4704122.1"/>
    </source>
</evidence>
<dbReference type="EMBL" id="CAFBOL010000015">
    <property type="protein sequence ID" value="CAB4981718.1"/>
    <property type="molecule type" value="Genomic_DNA"/>
</dbReference>
<feature type="domain" description="AMP-binding enzyme C-terminal" evidence="4">
    <location>
        <begin position="423"/>
        <end position="496"/>
    </location>
</feature>
<dbReference type="EMBL" id="CAFAAV010000356">
    <property type="protein sequence ID" value="CAB4835990.1"/>
    <property type="molecule type" value="Genomic_DNA"/>
</dbReference>
<dbReference type="InterPro" id="IPR000873">
    <property type="entry name" value="AMP-dep_synth/lig_dom"/>
</dbReference>
<evidence type="ECO:0000256" key="1">
    <source>
        <dbReference type="ARBA" id="ARBA00006432"/>
    </source>
</evidence>
<dbReference type="EMBL" id="CAFBMT010000008">
    <property type="protein sequence ID" value="CAB4934119.1"/>
    <property type="molecule type" value="Genomic_DNA"/>
</dbReference>
<dbReference type="Gene3D" id="3.30.300.30">
    <property type="match status" value="1"/>
</dbReference>
<evidence type="ECO:0000259" key="3">
    <source>
        <dbReference type="Pfam" id="PF00501"/>
    </source>
</evidence>
<keyword evidence="2" id="KW-0436">Ligase</keyword>
<feature type="domain" description="AMP-dependent synthetase/ligase" evidence="3">
    <location>
        <begin position="14"/>
        <end position="373"/>
    </location>
</feature>
<dbReference type="Pfam" id="PF13193">
    <property type="entry name" value="AMP-binding_C"/>
    <property type="match status" value="1"/>
</dbReference>
<dbReference type="InterPro" id="IPR042099">
    <property type="entry name" value="ANL_N_sf"/>
</dbReference>
<dbReference type="EMBL" id="CAESGF010000011">
    <property type="protein sequence ID" value="CAB4364224.1"/>
    <property type="molecule type" value="Genomic_DNA"/>
</dbReference>